<dbReference type="OrthoDB" id="547796at2759"/>
<protein>
    <recommendedName>
        <fullName evidence="2">DnaJ homologue subfamily C member 28 conserved domain-containing protein</fullName>
    </recommendedName>
</protein>
<feature type="compositionally biased region" description="Gly residues" evidence="1">
    <location>
        <begin position="226"/>
        <end position="239"/>
    </location>
</feature>
<feature type="domain" description="DnaJ homologue subfamily C member 28 conserved" evidence="2">
    <location>
        <begin position="266"/>
        <end position="335"/>
    </location>
</feature>
<dbReference type="Pfam" id="PF09350">
    <property type="entry name" value="DJC28_CD"/>
    <property type="match status" value="1"/>
</dbReference>
<evidence type="ECO:0000256" key="1">
    <source>
        <dbReference type="SAM" id="MobiDB-lite"/>
    </source>
</evidence>
<feature type="region of interest" description="Disordered" evidence="1">
    <location>
        <begin position="219"/>
        <end position="240"/>
    </location>
</feature>
<evidence type="ECO:0000259" key="2">
    <source>
        <dbReference type="Pfam" id="PF09350"/>
    </source>
</evidence>
<organism evidence="3 4">
    <name type="scientific">Rhodotorula diobovata</name>
    <dbReference type="NCBI Taxonomy" id="5288"/>
    <lineage>
        <taxon>Eukaryota</taxon>
        <taxon>Fungi</taxon>
        <taxon>Dikarya</taxon>
        <taxon>Basidiomycota</taxon>
        <taxon>Pucciniomycotina</taxon>
        <taxon>Microbotryomycetes</taxon>
        <taxon>Sporidiobolales</taxon>
        <taxon>Sporidiobolaceae</taxon>
        <taxon>Rhodotorula</taxon>
    </lineage>
</organism>
<comment type="caution">
    <text evidence="3">The sequence shown here is derived from an EMBL/GenBank/DDBJ whole genome shotgun (WGS) entry which is preliminary data.</text>
</comment>
<dbReference type="EMBL" id="SOZI01000006">
    <property type="protein sequence ID" value="TNY24022.1"/>
    <property type="molecule type" value="Genomic_DNA"/>
</dbReference>
<sequence length="500" mass="54198">MHPRALSVGAPTRSACRALHTSSLLATPRTSTPAAAPPADSSDGTADEKPRTVSAAAYLAAQAAEEEAAAALADKKKERVVPDPDAWTGEESRERMLKRILEDQYKPLRVKGYVKPIPQPAPLPSQAFEAAPPPAASENNGSTLRSTTLNPWDISFKAPDHYRPLPGYRTSSPAVGGPGISAKKALLATARKDAALSSRPSSYRQERLASAYERTLDYRGGVRSRPGGGGGGGQFGGRGIAVPVHEHGEVGGEGESGQMRMWEGFIEEKIKQARRDGVFNNVKGRGKPMPRDVAESNPFISRTEFLMNRILKEQEAAPPWIEMQKELEGALDNFRRNLSDAWTRRAVRIRSSEGLTGAVVREIRDGWTDPLWEAKERAYHEASVRSLNEIIRKYNVIAPYHVRRPLLSLRAELDAAISSCAPKIAAELQRRLDAGLGSASSAGIVLSDPGDVNPLTADMMGGEQDADKKDTPWKAFKRALVEVLGRGPDSSPVPTQGKRE</sequence>
<feature type="region of interest" description="Disordered" evidence="1">
    <location>
        <begin position="21"/>
        <end position="52"/>
    </location>
</feature>
<evidence type="ECO:0000313" key="4">
    <source>
        <dbReference type="Proteomes" id="UP000311382"/>
    </source>
</evidence>
<name>A0A5C5G6K2_9BASI</name>
<dbReference type="InterPro" id="IPR018961">
    <property type="entry name" value="DnaJ_homolog_subfam-C_membr-28"/>
</dbReference>
<feature type="region of interest" description="Disordered" evidence="1">
    <location>
        <begin position="124"/>
        <end position="145"/>
    </location>
</feature>
<proteinExistence type="predicted"/>
<accession>A0A5C5G6K2</accession>
<dbReference type="PANTHER" id="PTHR39394:SF1">
    <property type="entry name" value="DNAJ HOMOLOGUE SUBFAMILY C MEMBER 28 CONSERVED DOMAIN-CONTAINING PROTEIN"/>
    <property type="match status" value="1"/>
</dbReference>
<reference evidence="3 4" key="1">
    <citation type="submission" date="2019-03" db="EMBL/GenBank/DDBJ databases">
        <title>Rhodosporidium diobovatum UCD-FST 08-225 genome sequencing, assembly, and annotation.</title>
        <authorList>
            <person name="Fakankun I.U."/>
            <person name="Fristensky B."/>
            <person name="Levin D.B."/>
        </authorList>
    </citation>
    <scope>NUCLEOTIDE SEQUENCE [LARGE SCALE GENOMIC DNA]</scope>
    <source>
        <strain evidence="3 4">UCD-FST 08-225</strain>
    </source>
</reference>
<keyword evidence="4" id="KW-1185">Reference proteome</keyword>
<feature type="region of interest" description="Disordered" evidence="1">
    <location>
        <begin position="69"/>
        <end position="92"/>
    </location>
</feature>
<evidence type="ECO:0000313" key="3">
    <source>
        <dbReference type="EMBL" id="TNY24022.1"/>
    </source>
</evidence>
<dbReference type="Proteomes" id="UP000311382">
    <property type="component" value="Unassembled WGS sequence"/>
</dbReference>
<feature type="compositionally biased region" description="Basic and acidic residues" evidence="1">
    <location>
        <begin position="73"/>
        <end position="82"/>
    </location>
</feature>
<feature type="compositionally biased region" description="Low complexity" evidence="1">
    <location>
        <begin position="26"/>
        <end position="44"/>
    </location>
</feature>
<dbReference type="AlphaFoldDB" id="A0A5C5G6K2"/>
<dbReference type="PANTHER" id="PTHR39394">
    <property type="entry name" value="YALI0E31793P"/>
    <property type="match status" value="1"/>
</dbReference>
<gene>
    <name evidence="3" type="ORF">DMC30DRAFT_372000</name>
</gene>